<feature type="region of interest" description="Disordered" evidence="1">
    <location>
        <begin position="1"/>
        <end position="65"/>
    </location>
</feature>
<proteinExistence type="predicted"/>
<name>A0A2I0J528_PUNGR</name>
<accession>A0A2I0J528</accession>
<evidence type="ECO:0000256" key="1">
    <source>
        <dbReference type="SAM" id="MobiDB-lite"/>
    </source>
</evidence>
<evidence type="ECO:0000313" key="3">
    <source>
        <dbReference type="Proteomes" id="UP000233551"/>
    </source>
</evidence>
<comment type="caution">
    <text evidence="2">The sequence shown here is derived from an EMBL/GenBank/DDBJ whole genome shotgun (WGS) entry which is preliminary data.</text>
</comment>
<protein>
    <submittedName>
        <fullName evidence="2">Uncharacterized protein</fullName>
    </submittedName>
</protein>
<dbReference type="AlphaFoldDB" id="A0A2I0J528"/>
<sequence>MVELGSSKRWDKRLRGSKNSNWARQPAKKRGENSNSFEDGGSGTMAEGVTGVRSEGGREEAAGNELWGELKVFSEVQECFGAEGSEEERSCGQE</sequence>
<evidence type="ECO:0000313" key="2">
    <source>
        <dbReference type="EMBL" id="PKI51335.1"/>
    </source>
</evidence>
<gene>
    <name evidence="2" type="ORF">CRG98_028282</name>
</gene>
<keyword evidence="3" id="KW-1185">Reference proteome</keyword>
<reference evidence="2 3" key="1">
    <citation type="submission" date="2017-11" db="EMBL/GenBank/DDBJ databases">
        <title>De-novo sequencing of pomegranate (Punica granatum L.) genome.</title>
        <authorList>
            <person name="Akparov Z."/>
            <person name="Amiraslanov A."/>
            <person name="Hajiyeva S."/>
            <person name="Abbasov M."/>
            <person name="Kaur K."/>
            <person name="Hamwieh A."/>
            <person name="Solovyev V."/>
            <person name="Salamov A."/>
            <person name="Braich B."/>
            <person name="Kosarev P."/>
            <person name="Mahmoud A."/>
            <person name="Hajiyev E."/>
            <person name="Babayeva S."/>
            <person name="Izzatullayeva V."/>
            <person name="Mammadov A."/>
            <person name="Mammadov A."/>
            <person name="Sharifova S."/>
            <person name="Ojaghi J."/>
            <person name="Eynullazada K."/>
            <person name="Bayramov B."/>
            <person name="Abdulazimova A."/>
            <person name="Shahmuradov I."/>
        </authorList>
    </citation>
    <scope>NUCLEOTIDE SEQUENCE [LARGE SCALE GENOMIC DNA]</scope>
    <source>
        <strain evidence="3">cv. AG2017</strain>
        <tissue evidence="2">Leaf</tissue>
    </source>
</reference>
<dbReference type="EMBL" id="PGOL01002015">
    <property type="protein sequence ID" value="PKI51335.1"/>
    <property type="molecule type" value="Genomic_DNA"/>
</dbReference>
<organism evidence="2 3">
    <name type="scientific">Punica granatum</name>
    <name type="common">Pomegranate</name>
    <dbReference type="NCBI Taxonomy" id="22663"/>
    <lineage>
        <taxon>Eukaryota</taxon>
        <taxon>Viridiplantae</taxon>
        <taxon>Streptophyta</taxon>
        <taxon>Embryophyta</taxon>
        <taxon>Tracheophyta</taxon>
        <taxon>Spermatophyta</taxon>
        <taxon>Magnoliopsida</taxon>
        <taxon>eudicotyledons</taxon>
        <taxon>Gunneridae</taxon>
        <taxon>Pentapetalae</taxon>
        <taxon>rosids</taxon>
        <taxon>malvids</taxon>
        <taxon>Myrtales</taxon>
        <taxon>Lythraceae</taxon>
        <taxon>Punica</taxon>
    </lineage>
</organism>
<dbReference type="Proteomes" id="UP000233551">
    <property type="component" value="Unassembled WGS sequence"/>
</dbReference>